<protein>
    <recommendedName>
        <fullName evidence="3">Peptidase M4</fullName>
    </recommendedName>
</protein>
<sequence>MMPDFRPPRRLNVFAFDPSTARSFAHRGARTVKITLPFELDPQDPAKPFFGPKGNYVEVVDFDPASRAFYAPVNLNDDATMFNDGLRPSPENPQFHQQMVYAVSMNTIAAFEEALGRVIQWAPTVRKIETKGKDPDWSYEFTRRLRIYPHALREANAYYNPDKKALLFGYFTAGPNSTSAPSGTTVFTCLSHDIIVHETVHAILDGLHPSFAEDANPDMRALHEAFADIIALFQLFSFPSVLEDQIAKTRGDLSRQNLLGELAQEFGQAVGRGGALRDFLGGVNEHGVWKAKEPDPTKLRDATGPHERGAVLVAAVFRAFLTIYKTRVGDLFRIASNGSGVLRDGAIDPDLKRRLAAEAAQCARRVMRICIRAMDYTPPVNVSFGDYLRAIITADSDLFPEDTQSYRAAFIEAFASWGILPEGMPAISEPALCWPTLAVAEADRQALRGISENMDWLDKIHSNLGLMLSQPRKMLSHFASPMSHTGKERRARYQAEVQRAELEAQRVGLLVHERLTRFNDASTTMTVKEKVPARALQLDLNLLEVDDSRDREIVYHASSHYQRLLWLLMNSASSPRFAELSGLTFSPDAPATVRRSRTTELPSLHVAALRIARRLGQGGRPEREYVIEVIQTRRGYLDPDRQAHEDARPIDPRDSNRDCDFKFRAGTTFLVDARSFKITRLIRSTHAVDDPAGLASCRTYIDSTDARTANAFYSGRSSRAAAFADLHHPPHVKDGFQ</sequence>
<dbReference type="OrthoDB" id="178184at2"/>
<dbReference type="AlphaFoldDB" id="A0A1I6H934"/>
<accession>A0A1I6H934</accession>
<name>A0A1I6H934_9RHOB</name>
<dbReference type="Proteomes" id="UP000199658">
    <property type="component" value="Unassembled WGS sequence"/>
</dbReference>
<dbReference type="CDD" id="cd09598">
    <property type="entry name" value="M4_like"/>
    <property type="match status" value="1"/>
</dbReference>
<keyword evidence="2" id="KW-1185">Reference proteome</keyword>
<reference evidence="2" key="1">
    <citation type="submission" date="2016-10" db="EMBL/GenBank/DDBJ databases">
        <authorList>
            <person name="Varghese N."/>
            <person name="Submissions S."/>
        </authorList>
    </citation>
    <scope>NUCLEOTIDE SEQUENCE [LARGE SCALE GENOMIC DNA]</scope>
    <source>
        <strain evidence="2">DSM 26921</strain>
    </source>
</reference>
<dbReference type="RefSeq" id="WP_139229832.1">
    <property type="nucleotide sequence ID" value="NZ_FOYO01000001.1"/>
</dbReference>
<proteinExistence type="predicted"/>
<dbReference type="STRING" id="670154.SAMN04488002_2678"/>
<evidence type="ECO:0000313" key="2">
    <source>
        <dbReference type="Proteomes" id="UP000199658"/>
    </source>
</evidence>
<organism evidence="1 2">
    <name type="scientific">Litoreibacter janthinus</name>
    <dbReference type="NCBI Taxonomy" id="670154"/>
    <lineage>
        <taxon>Bacteria</taxon>
        <taxon>Pseudomonadati</taxon>
        <taxon>Pseudomonadota</taxon>
        <taxon>Alphaproteobacteria</taxon>
        <taxon>Rhodobacterales</taxon>
        <taxon>Roseobacteraceae</taxon>
        <taxon>Litoreibacter</taxon>
    </lineage>
</organism>
<dbReference type="EMBL" id="FOYO01000001">
    <property type="protein sequence ID" value="SFR50811.1"/>
    <property type="molecule type" value="Genomic_DNA"/>
</dbReference>
<evidence type="ECO:0000313" key="1">
    <source>
        <dbReference type="EMBL" id="SFR50811.1"/>
    </source>
</evidence>
<evidence type="ECO:0008006" key="3">
    <source>
        <dbReference type="Google" id="ProtNLM"/>
    </source>
</evidence>
<dbReference type="SUPFAM" id="SSF55486">
    <property type="entry name" value="Metalloproteases ('zincins'), catalytic domain"/>
    <property type="match status" value="1"/>
</dbReference>
<gene>
    <name evidence="1" type="ORF">SAMN04488002_2678</name>
</gene>